<dbReference type="PANTHER" id="PTHR43743:SF1">
    <property type="entry name" value="POTASSIUM-TRANSPORTING ATPASE ATP-BINDING SUBUNIT"/>
    <property type="match status" value="1"/>
</dbReference>
<keyword evidence="9" id="KW-0630">Potassium</keyword>
<dbReference type="InterPro" id="IPR059000">
    <property type="entry name" value="ATPase_P-type_domA"/>
</dbReference>
<name>T0ZG38_9ZZZZ</name>
<dbReference type="NCBIfam" id="TIGR01494">
    <property type="entry name" value="ATPase_P-type"/>
    <property type="match status" value="1"/>
</dbReference>
<dbReference type="InterPro" id="IPR008250">
    <property type="entry name" value="ATPase_P-typ_transduc_dom_A_sf"/>
</dbReference>
<feature type="transmembrane region" description="Helical" evidence="11">
    <location>
        <begin position="178"/>
        <end position="200"/>
    </location>
</feature>
<evidence type="ECO:0000256" key="9">
    <source>
        <dbReference type="ARBA" id="ARBA00022958"/>
    </source>
</evidence>
<reference evidence="13" key="2">
    <citation type="journal article" date="2014" name="ISME J.">
        <title>Microbial stratification in low pH oxic and suboxic macroscopic growths along an acid mine drainage.</title>
        <authorList>
            <person name="Mendez-Garcia C."/>
            <person name="Mesa V."/>
            <person name="Sprenger R.R."/>
            <person name="Richter M."/>
            <person name="Diez M.S."/>
            <person name="Solano J."/>
            <person name="Bargiela R."/>
            <person name="Golyshina O.V."/>
            <person name="Manteca A."/>
            <person name="Ramos J.L."/>
            <person name="Gallego J.R."/>
            <person name="Llorente I."/>
            <person name="Martins Dos Santos V.A."/>
            <person name="Jensen O.N."/>
            <person name="Pelaez A.I."/>
            <person name="Sanchez J."/>
            <person name="Ferrer M."/>
        </authorList>
    </citation>
    <scope>NUCLEOTIDE SEQUENCE</scope>
</reference>
<keyword evidence="11" id="KW-0472">Membrane</keyword>
<evidence type="ECO:0000256" key="11">
    <source>
        <dbReference type="SAM" id="Phobius"/>
    </source>
</evidence>
<evidence type="ECO:0000256" key="7">
    <source>
        <dbReference type="ARBA" id="ARBA00022840"/>
    </source>
</evidence>
<keyword evidence="8" id="KW-0460">Magnesium</keyword>
<evidence type="ECO:0000259" key="12">
    <source>
        <dbReference type="Pfam" id="PF00122"/>
    </source>
</evidence>
<keyword evidence="2" id="KW-1003">Cell membrane</keyword>
<keyword evidence="10" id="KW-0406">Ion transport</keyword>
<keyword evidence="4" id="KW-0597">Phosphoprotein</keyword>
<keyword evidence="5" id="KW-0479">Metal-binding</keyword>
<evidence type="ECO:0000256" key="8">
    <source>
        <dbReference type="ARBA" id="ARBA00022842"/>
    </source>
</evidence>
<evidence type="ECO:0000256" key="5">
    <source>
        <dbReference type="ARBA" id="ARBA00022723"/>
    </source>
</evidence>
<keyword evidence="11" id="KW-1133">Transmembrane helix</keyword>
<feature type="non-terminal residue" evidence="13">
    <location>
        <position position="1"/>
    </location>
</feature>
<feature type="domain" description="P-type ATPase A" evidence="12">
    <location>
        <begin position="34"/>
        <end position="133"/>
    </location>
</feature>
<dbReference type="GO" id="GO:0008556">
    <property type="term" value="F:P-type potassium transmembrane transporter activity"/>
    <property type="evidence" value="ECO:0007669"/>
    <property type="project" value="InterPro"/>
</dbReference>
<keyword evidence="11" id="KW-0812">Transmembrane</keyword>
<sequence>FLTLWFSHLGSAIAEAQGRAQADSLRQIRGGLRARRIQSDGTTAWTPSPELKVGDIVEIHAGEPVPIDGDVTQGAALIDESMMTGESQPAVRESGGDKTSVLGGTQVIQGTIRVQITATQGHSFLDRLIQLVESSGREPTPNELALSVLLASLTIALITVIGTFVYLADFTGIVRINIATLVALFVCLIPTTIGALLPAIGISGINRVSKANVVAKSG</sequence>
<feature type="transmembrane region" description="Helical" evidence="11">
    <location>
        <begin position="144"/>
        <end position="166"/>
    </location>
</feature>
<keyword evidence="3" id="KW-0633">Potassium transport</keyword>
<dbReference type="InterPro" id="IPR006391">
    <property type="entry name" value="P-type_ATPase_bsu_IA"/>
</dbReference>
<evidence type="ECO:0000256" key="10">
    <source>
        <dbReference type="ARBA" id="ARBA00023065"/>
    </source>
</evidence>
<dbReference type="EMBL" id="AUZX01011342">
    <property type="protein sequence ID" value="EQD43828.1"/>
    <property type="molecule type" value="Genomic_DNA"/>
</dbReference>
<dbReference type="Pfam" id="PF00122">
    <property type="entry name" value="E1-E2_ATPase"/>
    <property type="match status" value="1"/>
</dbReference>
<dbReference type="GO" id="GO:0016887">
    <property type="term" value="F:ATP hydrolysis activity"/>
    <property type="evidence" value="ECO:0007669"/>
    <property type="project" value="InterPro"/>
</dbReference>
<dbReference type="GO" id="GO:0046872">
    <property type="term" value="F:metal ion binding"/>
    <property type="evidence" value="ECO:0007669"/>
    <property type="project" value="UniProtKB-KW"/>
</dbReference>
<protein>
    <submittedName>
        <fullName evidence="13">Potassium-transporting ATPase B chain</fullName>
    </submittedName>
</protein>
<dbReference type="PANTHER" id="PTHR43743">
    <property type="entry name" value="POTASSIUM-TRANSPORTING ATPASE ATP-BINDING SUBUNIT"/>
    <property type="match status" value="1"/>
</dbReference>
<dbReference type="InterPro" id="IPR001757">
    <property type="entry name" value="P_typ_ATPase"/>
</dbReference>
<evidence type="ECO:0000256" key="4">
    <source>
        <dbReference type="ARBA" id="ARBA00022553"/>
    </source>
</evidence>
<feature type="non-terminal residue" evidence="13">
    <location>
        <position position="218"/>
    </location>
</feature>
<proteinExistence type="predicted"/>
<keyword evidence="7" id="KW-0067">ATP-binding</keyword>
<dbReference type="GO" id="GO:0016020">
    <property type="term" value="C:membrane"/>
    <property type="evidence" value="ECO:0007669"/>
    <property type="project" value="InterPro"/>
</dbReference>
<accession>T0ZG38</accession>
<evidence type="ECO:0000256" key="2">
    <source>
        <dbReference type="ARBA" id="ARBA00022475"/>
    </source>
</evidence>
<organism evidence="13">
    <name type="scientific">mine drainage metagenome</name>
    <dbReference type="NCBI Taxonomy" id="410659"/>
    <lineage>
        <taxon>unclassified sequences</taxon>
        <taxon>metagenomes</taxon>
        <taxon>ecological metagenomes</taxon>
    </lineage>
</organism>
<comment type="caution">
    <text evidence="13">The sequence shown here is derived from an EMBL/GenBank/DDBJ whole genome shotgun (WGS) entry which is preliminary data.</text>
</comment>
<evidence type="ECO:0000313" key="13">
    <source>
        <dbReference type="EMBL" id="EQD43828.1"/>
    </source>
</evidence>
<evidence type="ECO:0000256" key="6">
    <source>
        <dbReference type="ARBA" id="ARBA00022741"/>
    </source>
</evidence>
<dbReference type="AlphaFoldDB" id="T0ZG38"/>
<dbReference type="GO" id="GO:0005524">
    <property type="term" value="F:ATP binding"/>
    <property type="evidence" value="ECO:0007669"/>
    <property type="project" value="UniProtKB-KW"/>
</dbReference>
<reference evidence="13" key="1">
    <citation type="submission" date="2013-08" db="EMBL/GenBank/DDBJ databases">
        <authorList>
            <person name="Mendez C."/>
            <person name="Richter M."/>
            <person name="Ferrer M."/>
            <person name="Sanchez J."/>
        </authorList>
    </citation>
    <scope>NUCLEOTIDE SEQUENCE</scope>
</reference>
<gene>
    <name evidence="13" type="ORF">B1A_15452</name>
</gene>
<dbReference type="SUPFAM" id="SSF81653">
    <property type="entry name" value="Calcium ATPase, transduction domain A"/>
    <property type="match status" value="1"/>
</dbReference>
<evidence type="ECO:0000256" key="3">
    <source>
        <dbReference type="ARBA" id="ARBA00022538"/>
    </source>
</evidence>
<keyword evidence="1" id="KW-0813">Transport</keyword>
<keyword evidence="6" id="KW-0547">Nucleotide-binding</keyword>
<dbReference type="Gene3D" id="2.70.150.10">
    <property type="entry name" value="Calcium-transporting ATPase, cytoplasmic transduction domain A"/>
    <property type="match status" value="1"/>
</dbReference>
<evidence type="ECO:0000256" key="1">
    <source>
        <dbReference type="ARBA" id="ARBA00022448"/>
    </source>
</evidence>